<accession>A0A250IG58</accession>
<dbReference type="RefSeq" id="WP_157775324.1">
    <property type="nucleotide sequence ID" value="NZ_CP022163.1"/>
</dbReference>
<gene>
    <name evidence="6" type="ORF">MEBOL_004217</name>
</gene>
<keyword evidence="4" id="KW-0067">ATP-binding</keyword>
<reference evidence="6 7" key="1">
    <citation type="submission" date="2017-06" db="EMBL/GenBank/DDBJ databases">
        <authorList>
            <person name="Kim H.J."/>
            <person name="Triplett B.A."/>
        </authorList>
    </citation>
    <scope>NUCLEOTIDE SEQUENCE [LARGE SCALE GENOMIC DNA]</scope>
    <source>
        <strain evidence="6 7">DSM 14713</strain>
    </source>
</reference>
<dbReference type="Gene3D" id="1.10.510.10">
    <property type="entry name" value="Transferase(Phosphotransferase) domain 1"/>
    <property type="match status" value="1"/>
</dbReference>
<keyword evidence="3" id="KW-0418">Kinase</keyword>
<evidence type="ECO:0000313" key="6">
    <source>
        <dbReference type="EMBL" id="ATB30755.1"/>
    </source>
</evidence>
<evidence type="ECO:0000259" key="5">
    <source>
        <dbReference type="PROSITE" id="PS50011"/>
    </source>
</evidence>
<dbReference type="Pfam" id="PF00069">
    <property type="entry name" value="Pkinase"/>
    <property type="match status" value="1"/>
</dbReference>
<evidence type="ECO:0000313" key="7">
    <source>
        <dbReference type="Proteomes" id="UP000217289"/>
    </source>
</evidence>
<dbReference type="EMBL" id="CP022163">
    <property type="protein sequence ID" value="ATB30755.1"/>
    <property type="molecule type" value="Genomic_DNA"/>
</dbReference>
<dbReference type="OrthoDB" id="5521996at2"/>
<organism evidence="6 7">
    <name type="scientific">Melittangium boletus DSM 14713</name>
    <dbReference type="NCBI Taxonomy" id="1294270"/>
    <lineage>
        <taxon>Bacteria</taxon>
        <taxon>Pseudomonadati</taxon>
        <taxon>Myxococcota</taxon>
        <taxon>Myxococcia</taxon>
        <taxon>Myxococcales</taxon>
        <taxon>Cystobacterineae</taxon>
        <taxon>Archangiaceae</taxon>
        <taxon>Melittangium</taxon>
    </lineage>
</organism>
<evidence type="ECO:0000256" key="2">
    <source>
        <dbReference type="ARBA" id="ARBA00022741"/>
    </source>
</evidence>
<dbReference type="SMART" id="SM00220">
    <property type="entry name" value="S_TKc"/>
    <property type="match status" value="1"/>
</dbReference>
<evidence type="ECO:0000256" key="1">
    <source>
        <dbReference type="ARBA" id="ARBA00022679"/>
    </source>
</evidence>
<proteinExistence type="predicted"/>
<dbReference type="GO" id="GO:0005524">
    <property type="term" value="F:ATP binding"/>
    <property type="evidence" value="ECO:0007669"/>
    <property type="project" value="UniProtKB-KW"/>
</dbReference>
<dbReference type="GO" id="GO:0004674">
    <property type="term" value="F:protein serine/threonine kinase activity"/>
    <property type="evidence" value="ECO:0007669"/>
    <property type="project" value="TreeGrafter"/>
</dbReference>
<dbReference type="SUPFAM" id="SSF56112">
    <property type="entry name" value="Protein kinase-like (PK-like)"/>
    <property type="match status" value="1"/>
</dbReference>
<name>A0A250IG58_9BACT</name>
<dbReference type="KEGG" id="mbd:MEBOL_004217"/>
<feature type="domain" description="Protein kinase" evidence="5">
    <location>
        <begin position="1"/>
        <end position="332"/>
    </location>
</feature>
<dbReference type="PANTHER" id="PTHR43289">
    <property type="entry name" value="MITOGEN-ACTIVATED PROTEIN KINASE KINASE KINASE 20-RELATED"/>
    <property type="match status" value="1"/>
</dbReference>
<dbReference type="InterPro" id="IPR011009">
    <property type="entry name" value="Kinase-like_dom_sf"/>
</dbReference>
<protein>
    <recommendedName>
        <fullName evidence="5">Protein kinase domain-containing protein</fullName>
    </recommendedName>
</protein>
<dbReference type="InterPro" id="IPR000719">
    <property type="entry name" value="Prot_kinase_dom"/>
</dbReference>
<keyword evidence="1" id="KW-0808">Transferase</keyword>
<sequence>MTGPSRDNPLPLLRPQGPDGLLFEGPEYRYTYVSTLLDDHEESNPLVIARRTSLDEMDIPCLVTLKQVTTPAGEERRDRAIEEVQLATQLDHPAIARVYGLEIHQGEPFVVMEYNPGIFLQTALETALLQGRTLSPAYAVFIAAEMADAIHYAWNSQGEDGQPLRVVHRAIHPMQIRLENGGRVKLLDFGMAYSQLEGRTRTLSQRLRADPTYAAPEVMRQEKPDGRADVYSLGLVLLEMVSGRYPLDPPDVAMPVGESPAVARYNARVRAERASWASLGELADRILHFGPEDVERVARDVPEPLKRILHKALRPHPDDRYPSGGELRAELCAWQRTQGKRFGRAQAAAELRALMRQKPSPQDTRAFPLERGVLLTPEEAETARRKGRG</sequence>
<evidence type="ECO:0000256" key="3">
    <source>
        <dbReference type="ARBA" id="ARBA00022777"/>
    </source>
</evidence>
<dbReference type="CDD" id="cd14014">
    <property type="entry name" value="STKc_PknB_like"/>
    <property type="match status" value="1"/>
</dbReference>
<dbReference type="Gene3D" id="3.30.200.20">
    <property type="entry name" value="Phosphorylase Kinase, domain 1"/>
    <property type="match status" value="1"/>
</dbReference>
<keyword evidence="7" id="KW-1185">Reference proteome</keyword>
<evidence type="ECO:0000256" key="4">
    <source>
        <dbReference type="ARBA" id="ARBA00022840"/>
    </source>
</evidence>
<dbReference type="PANTHER" id="PTHR43289:SF6">
    <property type="entry name" value="SERINE_THREONINE-PROTEIN KINASE NEKL-3"/>
    <property type="match status" value="1"/>
</dbReference>
<dbReference type="Proteomes" id="UP000217289">
    <property type="component" value="Chromosome"/>
</dbReference>
<keyword evidence="2" id="KW-0547">Nucleotide-binding</keyword>
<dbReference type="PROSITE" id="PS50011">
    <property type="entry name" value="PROTEIN_KINASE_DOM"/>
    <property type="match status" value="1"/>
</dbReference>
<dbReference type="AlphaFoldDB" id="A0A250IG58"/>